<dbReference type="RefSeq" id="WP_073537636.1">
    <property type="nucleotide sequence ID" value="NZ_CP018335.1"/>
</dbReference>
<evidence type="ECO:0000256" key="5">
    <source>
        <dbReference type="SAM" id="Phobius"/>
    </source>
</evidence>
<proteinExistence type="predicted"/>
<evidence type="ECO:0008006" key="8">
    <source>
        <dbReference type="Google" id="ProtNLM"/>
    </source>
</evidence>
<dbReference type="GO" id="GO:0016020">
    <property type="term" value="C:membrane"/>
    <property type="evidence" value="ECO:0007669"/>
    <property type="project" value="UniProtKB-SubCell"/>
</dbReference>
<gene>
    <name evidence="6" type="ORF">BS101_03900</name>
</gene>
<dbReference type="Pfam" id="PF05105">
    <property type="entry name" value="Phage_holin_4_1"/>
    <property type="match status" value="1"/>
</dbReference>
<evidence type="ECO:0000256" key="4">
    <source>
        <dbReference type="ARBA" id="ARBA00023136"/>
    </source>
</evidence>
<evidence type="ECO:0000256" key="1">
    <source>
        <dbReference type="ARBA" id="ARBA00004141"/>
    </source>
</evidence>
<accession>A0A1L5F4J1</accession>
<dbReference type="EMBL" id="CP018335">
    <property type="protein sequence ID" value="APM37938.1"/>
    <property type="molecule type" value="Genomic_DNA"/>
</dbReference>
<evidence type="ECO:0000256" key="3">
    <source>
        <dbReference type="ARBA" id="ARBA00022989"/>
    </source>
</evidence>
<reference evidence="6 7" key="1">
    <citation type="submission" date="2016-12" db="EMBL/GenBank/DDBJ databases">
        <title>Complete genome sequence of Clostridium kluyveri JZZ isolated from the pit mud of a Chinese flavor liquor-making factory.</title>
        <authorList>
            <person name="Wang Y."/>
        </authorList>
    </citation>
    <scope>NUCLEOTIDE SEQUENCE [LARGE SCALE GENOMIC DNA]</scope>
    <source>
        <strain evidence="6 7">JZZ</strain>
    </source>
</reference>
<dbReference type="NCBIfam" id="TIGR01593">
    <property type="entry name" value="holin_tox_secr"/>
    <property type="match status" value="1"/>
</dbReference>
<feature type="transmembrane region" description="Helical" evidence="5">
    <location>
        <begin position="5"/>
        <end position="22"/>
    </location>
</feature>
<dbReference type="OrthoDB" id="88184at2"/>
<protein>
    <recommendedName>
        <fullName evidence="8">Holin</fullName>
    </recommendedName>
</protein>
<sequence length="134" mass="14821">MNKHIFNSIVSGVGGVCTYIFGGWDTPIVVLFWFMGIDYATGLLSAAVQNKLNSKVRYKGIAKKASILVVLIVAVFLDKLLNSGIWVFRILVCYFYIANEGISILENCGKCGLPFPQKLIDALEQLKNKEGKTK</sequence>
<evidence type="ECO:0000256" key="2">
    <source>
        <dbReference type="ARBA" id="ARBA00022692"/>
    </source>
</evidence>
<name>A0A1L5F4J1_CLOKL</name>
<keyword evidence="2 5" id="KW-0812">Transmembrane</keyword>
<organism evidence="6 7">
    <name type="scientific">Clostridium kluyveri</name>
    <dbReference type="NCBI Taxonomy" id="1534"/>
    <lineage>
        <taxon>Bacteria</taxon>
        <taxon>Bacillati</taxon>
        <taxon>Bacillota</taxon>
        <taxon>Clostridia</taxon>
        <taxon>Eubacteriales</taxon>
        <taxon>Clostridiaceae</taxon>
        <taxon>Clostridium</taxon>
    </lineage>
</organism>
<dbReference type="Proteomes" id="UP000184604">
    <property type="component" value="Chromosome"/>
</dbReference>
<evidence type="ECO:0000313" key="7">
    <source>
        <dbReference type="Proteomes" id="UP000184604"/>
    </source>
</evidence>
<keyword evidence="4 5" id="KW-0472">Membrane</keyword>
<keyword evidence="3 5" id="KW-1133">Transmembrane helix</keyword>
<feature type="transmembrane region" description="Helical" evidence="5">
    <location>
        <begin position="28"/>
        <end position="48"/>
    </location>
</feature>
<dbReference type="InterPro" id="IPR006480">
    <property type="entry name" value="Phage_holin_4_1"/>
</dbReference>
<dbReference type="AlphaFoldDB" id="A0A1L5F4J1"/>
<feature type="transmembrane region" description="Helical" evidence="5">
    <location>
        <begin position="68"/>
        <end position="97"/>
    </location>
</feature>
<comment type="subcellular location">
    <subcellularLocation>
        <location evidence="1">Membrane</location>
        <topology evidence="1">Multi-pass membrane protein</topology>
    </subcellularLocation>
</comment>
<evidence type="ECO:0000313" key="6">
    <source>
        <dbReference type="EMBL" id="APM37938.1"/>
    </source>
</evidence>